<dbReference type="CDD" id="cd16922">
    <property type="entry name" value="HATPase_EvgS-ArcB-TorS-like"/>
    <property type="match status" value="1"/>
</dbReference>
<keyword evidence="10" id="KW-0472">Membrane</keyword>
<keyword evidence="13" id="KW-0067">ATP-binding</keyword>
<dbReference type="InterPro" id="IPR011006">
    <property type="entry name" value="CheY-like_superfamily"/>
</dbReference>
<keyword evidence="13" id="KW-0547">Nucleotide-binding</keyword>
<organism evidence="13 14">
    <name type="scientific">Thalassobacterium maritimum</name>
    <dbReference type="NCBI Taxonomy" id="3041265"/>
    <lineage>
        <taxon>Bacteria</taxon>
        <taxon>Pseudomonadati</taxon>
        <taxon>Verrucomicrobiota</taxon>
        <taxon>Opitutia</taxon>
        <taxon>Puniceicoccales</taxon>
        <taxon>Coraliomargaritaceae</taxon>
        <taxon>Thalassobacterium</taxon>
    </lineage>
</organism>
<feature type="compositionally biased region" description="Polar residues" evidence="9">
    <location>
        <begin position="672"/>
        <end position="692"/>
    </location>
</feature>
<dbReference type="EMBL" id="JARXHW010000002">
    <property type="protein sequence ID" value="MDQ8206175.1"/>
    <property type="molecule type" value="Genomic_DNA"/>
</dbReference>
<dbReference type="InterPro" id="IPR001789">
    <property type="entry name" value="Sig_transdc_resp-reg_receiver"/>
</dbReference>
<evidence type="ECO:0000256" key="1">
    <source>
        <dbReference type="ARBA" id="ARBA00000085"/>
    </source>
</evidence>
<dbReference type="PRINTS" id="PR00344">
    <property type="entry name" value="BCTRLSENSOR"/>
</dbReference>
<evidence type="ECO:0000256" key="8">
    <source>
        <dbReference type="SAM" id="Coils"/>
    </source>
</evidence>
<evidence type="ECO:0000256" key="9">
    <source>
        <dbReference type="SAM" id="MobiDB-lite"/>
    </source>
</evidence>
<dbReference type="Proteomes" id="UP001225316">
    <property type="component" value="Unassembled WGS sequence"/>
</dbReference>
<dbReference type="InterPro" id="IPR003594">
    <property type="entry name" value="HATPase_dom"/>
</dbReference>
<protein>
    <recommendedName>
        <fullName evidence="2">histidine kinase</fullName>
        <ecNumber evidence="2">2.7.13.3</ecNumber>
    </recommendedName>
</protein>
<dbReference type="Gene3D" id="3.40.50.2300">
    <property type="match status" value="1"/>
</dbReference>
<keyword evidence="3 7" id="KW-0597">Phosphoprotein</keyword>
<feature type="transmembrane region" description="Helical" evidence="10">
    <location>
        <begin position="20"/>
        <end position="40"/>
    </location>
</feature>
<keyword evidence="10" id="KW-1133">Transmembrane helix</keyword>
<dbReference type="InterPro" id="IPR003661">
    <property type="entry name" value="HisK_dim/P_dom"/>
</dbReference>
<gene>
    <name evidence="13" type="ORF">QEH52_01545</name>
</gene>
<evidence type="ECO:0000259" key="11">
    <source>
        <dbReference type="PROSITE" id="PS50109"/>
    </source>
</evidence>
<evidence type="ECO:0000313" key="14">
    <source>
        <dbReference type="Proteomes" id="UP001225316"/>
    </source>
</evidence>
<evidence type="ECO:0000256" key="4">
    <source>
        <dbReference type="ARBA" id="ARBA00022679"/>
    </source>
</evidence>
<dbReference type="SMART" id="SM00387">
    <property type="entry name" value="HATPase_c"/>
    <property type="match status" value="1"/>
</dbReference>
<dbReference type="Gene3D" id="3.30.450.40">
    <property type="match status" value="1"/>
</dbReference>
<feature type="coiled-coil region" evidence="8">
    <location>
        <begin position="409"/>
        <end position="436"/>
    </location>
</feature>
<proteinExistence type="predicted"/>
<dbReference type="InterPro" id="IPR005467">
    <property type="entry name" value="His_kinase_dom"/>
</dbReference>
<evidence type="ECO:0000313" key="13">
    <source>
        <dbReference type="EMBL" id="MDQ8206175.1"/>
    </source>
</evidence>
<dbReference type="Pfam" id="PF00072">
    <property type="entry name" value="Response_reg"/>
    <property type="match status" value="1"/>
</dbReference>
<dbReference type="RefSeq" id="WP_308948179.1">
    <property type="nucleotide sequence ID" value="NZ_JARXHW010000002.1"/>
</dbReference>
<dbReference type="CDD" id="cd00082">
    <property type="entry name" value="HisKA"/>
    <property type="match status" value="1"/>
</dbReference>
<evidence type="ECO:0000256" key="3">
    <source>
        <dbReference type="ARBA" id="ARBA00022553"/>
    </source>
</evidence>
<dbReference type="SMART" id="SM00448">
    <property type="entry name" value="REC"/>
    <property type="match status" value="1"/>
</dbReference>
<evidence type="ECO:0000256" key="7">
    <source>
        <dbReference type="PROSITE-ProRule" id="PRU00169"/>
    </source>
</evidence>
<dbReference type="SMART" id="SM00065">
    <property type="entry name" value="GAF"/>
    <property type="match status" value="1"/>
</dbReference>
<dbReference type="GO" id="GO:0005524">
    <property type="term" value="F:ATP binding"/>
    <property type="evidence" value="ECO:0007669"/>
    <property type="project" value="UniProtKB-KW"/>
</dbReference>
<evidence type="ECO:0000256" key="10">
    <source>
        <dbReference type="SAM" id="Phobius"/>
    </source>
</evidence>
<dbReference type="InterPro" id="IPR003018">
    <property type="entry name" value="GAF"/>
</dbReference>
<dbReference type="SUPFAM" id="SSF55781">
    <property type="entry name" value="GAF domain-like"/>
    <property type="match status" value="1"/>
</dbReference>
<feature type="modified residue" description="4-aspartylphosphate" evidence="7">
    <location>
        <position position="760"/>
    </location>
</feature>
<dbReference type="InterPro" id="IPR029016">
    <property type="entry name" value="GAF-like_dom_sf"/>
</dbReference>
<dbReference type="PROSITE" id="PS50109">
    <property type="entry name" value="HIS_KIN"/>
    <property type="match status" value="1"/>
</dbReference>
<dbReference type="SMART" id="SM00388">
    <property type="entry name" value="HisKA"/>
    <property type="match status" value="1"/>
</dbReference>
<evidence type="ECO:0000256" key="2">
    <source>
        <dbReference type="ARBA" id="ARBA00012438"/>
    </source>
</evidence>
<dbReference type="InterPro" id="IPR036097">
    <property type="entry name" value="HisK_dim/P_sf"/>
</dbReference>
<dbReference type="SUPFAM" id="SSF52172">
    <property type="entry name" value="CheY-like"/>
    <property type="match status" value="1"/>
</dbReference>
<reference evidence="13 14" key="1">
    <citation type="submission" date="2023-04" db="EMBL/GenBank/DDBJ databases">
        <title>A novel bacteria isolated from coastal sediment.</title>
        <authorList>
            <person name="Liu X.-J."/>
            <person name="Du Z.-J."/>
        </authorList>
    </citation>
    <scope>NUCLEOTIDE SEQUENCE [LARGE SCALE GENOMIC DNA]</scope>
    <source>
        <strain evidence="13 14">SDUM461003</strain>
    </source>
</reference>
<comment type="caution">
    <text evidence="13">The sequence shown here is derived from an EMBL/GenBank/DDBJ whole genome shotgun (WGS) entry which is preliminary data.</text>
</comment>
<dbReference type="PANTHER" id="PTHR45339:SF1">
    <property type="entry name" value="HYBRID SIGNAL TRANSDUCTION HISTIDINE KINASE J"/>
    <property type="match status" value="1"/>
</dbReference>
<feature type="transmembrane region" description="Helical" evidence="10">
    <location>
        <begin position="191"/>
        <end position="216"/>
    </location>
</feature>
<dbReference type="EC" id="2.7.13.3" evidence="2"/>
<keyword evidence="4" id="KW-0808">Transferase</keyword>
<dbReference type="Pfam" id="PF00512">
    <property type="entry name" value="HisKA"/>
    <property type="match status" value="1"/>
</dbReference>
<dbReference type="Pfam" id="PF01590">
    <property type="entry name" value="GAF"/>
    <property type="match status" value="1"/>
</dbReference>
<feature type="domain" description="Response regulatory" evidence="12">
    <location>
        <begin position="711"/>
        <end position="827"/>
    </location>
</feature>
<dbReference type="SUPFAM" id="SSF55874">
    <property type="entry name" value="ATPase domain of HSP90 chaperone/DNA topoisomerase II/histidine kinase"/>
    <property type="match status" value="1"/>
</dbReference>
<evidence type="ECO:0000256" key="5">
    <source>
        <dbReference type="ARBA" id="ARBA00022777"/>
    </source>
</evidence>
<name>A0ABU1APS4_9BACT</name>
<keyword evidence="8" id="KW-0175">Coiled coil</keyword>
<dbReference type="CDD" id="cd17546">
    <property type="entry name" value="REC_hyHK_CKI1_RcsC-like"/>
    <property type="match status" value="1"/>
</dbReference>
<accession>A0ABU1APS4</accession>
<feature type="region of interest" description="Disordered" evidence="9">
    <location>
        <begin position="668"/>
        <end position="694"/>
    </location>
</feature>
<keyword evidence="14" id="KW-1185">Reference proteome</keyword>
<dbReference type="InterPro" id="IPR004358">
    <property type="entry name" value="Sig_transdc_His_kin-like_C"/>
</dbReference>
<keyword evidence="5" id="KW-0418">Kinase</keyword>
<evidence type="ECO:0000259" key="12">
    <source>
        <dbReference type="PROSITE" id="PS50110"/>
    </source>
</evidence>
<sequence>MALPNYKDSKIPSNTSRAPLLLNSSLFVLLASLSIVLVLIKADQRMRNALMISAELVSQGLDLTKVRDLVSGTAKQQQKAALQIQETLSRQILTSDRFHYIYIMQRNAEGDIYFLVDAQRPVENTPPSPLGEPYPEASTKLKAVFDNKSSFLEGPLKDRWGTWISPITPILDPETGEVLAVLGIDISSKGWYLYLLGVAALPSLLFISLALMGFSLRSSRRHRAMLRQKNDAFQYKDQFLQLLVRTSLEYINRPLKSIDATVEDSLGEIGRFTGVDRAYIFRYNLDTMTAQNTHEWCAPGISSEIDQLQCVDLSDLPNWLEAHQQGQVVEIDNVHHLPKDELTRVILEAQNIKSLITVPLIDDNECIGFVGFDAVKQSHQYTQDERQLLKVFAEMIVNINIRSKTDRALQASNQELAQQTRLAEKMAEEAQKADRAKSAFLAAMSHEIRTPLNAIIGMSSLLIDTQLDKQQADCVSTIRVSGDALLDLINDILDFSKIEAGRLELHEEIFEIDDCISQPVEIMRTEALSKKVTIEAITQEGSPRYLKGDIARIRQIILNLLSNAIRFSHTGGRVHLTVESKALEAGAISLCIQVTDEGIGISPDAQKNLFKAFVQADSSITRTHGGTGLGLAISRQLARLMKGDLSYQSRPQPGASFKLEIPLAITPLDATPQGSGQPNQQAATGNSSSPQGIRTKVPHINKALAKDYPLNILIVEDNQTNQKIMKRILQRMGYAPDIVSNGQLATEAVGDKEYELILMDIEMPVMDGITATREIRKSKHLPPPTIIALTAHVIDEQRKQCFASGMNDFLSKPIKVPELTRAIVKTAQGEYNKS</sequence>
<dbReference type="Pfam" id="PF02518">
    <property type="entry name" value="HATPase_c"/>
    <property type="match status" value="1"/>
</dbReference>
<comment type="catalytic activity">
    <reaction evidence="1">
        <text>ATP + protein L-histidine = ADP + protein N-phospho-L-histidine.</text>
        <dbReference type="EC" id="2.7.13.3"/>
    </reaction>
</comment>
<dbReference type="InterPro" id="IPR036890">
    <property type="entry name" value="HATPase_C_sf"/>
</dbReference>
<keyword evidence="10" id="KW-0812">Transmembrane</keyword>
<dbReference type="PROSITE" id="PS50110">
    <property type="entry name" value="RESPONSE_REGULATORY"/>
    <property type="match status" value="1"/>
</dbReference>
<dbReference type="SUPFAM" id="SSF47384">
    <property type="entry name" value="Homodimeric domain of signal transducing histidine kinase"/>
    <property type="match status" value="1"/>
</dbReference>
<evidence type="ECO:0000256" key="6">
    <source>
        <dbReference type="ARBA" id="ARBA00023012"/>
    </source>
</evidence>
<dbReference type="Gene3D" id="3.30.565.10">
    <property type="entry name" value="Histidine kinase-like ATPase, C-terminal domain"/>
    <property type="match status" value="1"/>
</dbReference>
<keyword evidence="6" id="KW-0902">Two-component regulatory system</keyword>
<dbReference type="Gene3D" id="1.10.287.130">
    <property type="match status" value="1"/>
</dbReference>
<dbReference type="PANTHER" id="PTHR45339">
    <property type="entry name" value="HYBRID SIGNAL TRANSDUCTION HISTIDINE KINASE J"/>
    <property type="match status" value="1"/>
</dbReference>
<feature type="domain" description="Histidine kinase" evidence="11">
    <location>
        <begin position="443"/>
        <end position="665"/>
    </location>
</feature>